<dbReference type="AlphaFoldDB" id="A0ABC8RUC9"/>
<sequence>MERVYPDWVCSRHIERATEEESEDRTQLNPLFAGEIFLGKISGVFAQENQGFLRISNDRFTPEMIWVGPQMGMYDVSVHVFKGTLSFHAFFGDSLKRRHVSFHEFY</sequence>
<gene>
    <name evidence="1" type="ORF">ILEXP_LOCUS16040</name>
</gene>
<proteinExistence type="predicted"/>
<evidence type="ECO:0000313" key="1">
    <source>
        <dbReference type="EMBL" id="CAK9148112.1"/>
    </source>
</evidence>
<protein>
    <submittedName>
        <fullName evidence="1">Uncharacterized protein</fullName>
    </submittedName>
</protein>
<evidence type="ECO:0000313" key="2">
    <source>
        <dbReference type="Proteomes" id="UP001642360"/>
    </source>
</evidence>
<dbReference type="EMBL" id="CAUOFW020001725">
    <property type="protein sequence ID" value="CAK9148112.1"/>
    <property type="molecule type" value="Genomic_DNA"/>
</dbReference>
<comment type="caution">
    <text evidence="1">The sequence shown here is derived from an EMBL/GenBank/DDBJ whole genome shotgun (WGS) entry which is preliminary data.</text>
</comment>
<reference evidence="1 2" key="1">
    <citation type="submission" date="2024-02" db="EMBL/GenBank/DDBJ databases">
        <authorList>
            <person name="Vignale AGUSTIN F."/>
            <person name="Sosa J E."/>
            <person name="Modenutti C."/>
        </authorList>
    </citation>
    <scope>NUCLEOTIDE SEQUENCE [LARGE SCALE GENOMIC DNA]</scope>
</reference>
<keyword evidence="2" id="KW-1185">Reference proteome</keyword>
<dbReference type="Proteomes" id="UP001642360">
    <property type="component" value="Unassembled WGS sequence"/>
</dbReference>
<organism evidence="1 2">
    <name type="scientific">Ilex paraguariensis</name>
    <name type="common">yerba mate</name>
    <dbReference type="NCBI Taxonomy" id="185542"/>
    <lineage>
        <taxon>Eukaryota</taxon>
        <taxon>Viridiplantae</taxon>
        <taxon>Streptophyta</taxon>
        <taxon>Embryophyta</taxon>
        <taxon>Tracheophyta</taxon>
        <taxon>Spermatophyta</taxon>
        <taxon>Magnoliopsida</taxon>
        <taxon>eudicotyledons</taxon>
        <taxon>Gunneridae</taxon>
        <taxon>Pentapetalae</taxon>
        <taxon>asterids</taxon>
        <taxon>campanulids</taxon>
        <taxon>Aquifoliales</taxon>
        <taxon>Aquifoliaceae</taxon>
        <taxon>Ilex</taxon>
    </lineage>
</organism>
<name>A0ABC8RUC9_9AQUA</name>
<accession>A0ABC8RUC9</accession>